<dbReference type="AlphaFoldDB" id="A0ABD3F6S7"/>
<evidence type="ECO:0000256" key="1">
    <source>
        <dbReference type="SAM" id="SignalP"/>
    </source>
</evidence>
<name>A0ABD3F6S7_9STRA</name>
<comment type="caution">
    <text evidence="2">The sequence shown here is derived from an EMBL/GenBank/DDBJ whole genome shotgun (WGS) entry which is preliminary data.</text>
</comment>
<evidence type="ECO:0008006" key="4">
    <source>
        <dbReference type="Google" id="ProtNLM"/>
    </source>
</evidence>
<keyword evidence="3" id="KW-1185">Reference proteome</keyword>
<protein>
    <recommendedName>
        <fullName evidence="4">RxLR effector protein</fullName>
    </recommendedName>
</protein>
<keyword evidence="1" id="KW-0732">Signal</keyword>
<evidence type="ECO:0000313" key="2">
    <source>
        <dbReference type="EMBL" id="KAL3661391.1"/>
    </source>
</evidence>
<accession>A0ABD3F6S7</accession>
<feature type="chain" id="PRO_5044800377" description="RxLR effector protein" evidence="1">
    <location>
        <begin position="32"/>
        <end position="125"/>
    </location>
</feature>
<feature type="signal peptide" evidence="1">
    <location>
        <begin position="1"/>
        <end position="31"/>
    </location>
</feature>
<dbReference type="Proteomes" id="UP001632037">
    <property type="component" value="Unassembled WGS sequence"/>
</dbReference>
<gene>
    <name evidence="2" type="ORF">V7S43_013594</name>
</gene>
<organism evidence="2 3">
    <name type="scientific">Phytophthora oleae</name>
    <dbReference type="NCBI Taxonomy" id="2107226"/>
    <lineage>
        <taxon>Eukaryota</taxon>
        <taxon>Sar</taxon>
        <taxon>Stramenopiles</taxon>
        <taxon>Oomycota</taxon>
        <taxon>Peronosporomycetes</taxon>
        <taxon>Peronosporales</taxon>
        <taxon>Peronosporaceae</taxon>
        <taxon>Phytophthora</taxon>
    </lineage>
</organism>
<sequence length="125" mass="13964">MKSPVLIQDHFYLLPAKLLGVCIAVFPVADAEEDAITVDVSQGDTTTKGKETAKALEVVQIKDVGTFSRAQIETFKRVHNLMTCVQHSVDMHKWLTEKGIPSLPAEYHKIANDVARKNVLKDYRT</sequence>
<evidence type="ECO:0000313" key="3">
    <source>
        <dbReference type="Proteomes" id="UP001632037"/>
    </source>
</evidence>
<proteinExistence type="predicted"/>
<reference evidence="2 3" key="1">
    <citation type="submission" date="2024-09" db="EMBL/GenBank/DDBJ databases">
        <title>Genome sequencing and assembly of Phytophthora oleae, isolate VK10A, causative agent of rot of olive drupes.</title>
        <authorList>
            <person name="Conti Taguali S."/>
            <person name="Riolo M."/>
            <person name="La Spada F."/>
            <person name="Cacciola S.O."/>
            <person name="Dionisio G."/>
        </authorList>
    </citation>
    <scope>NUCLEOTIDE SEQUENCE [LARGE SCALE GENOMIC DNA]</scope>
    <source>
        <strain evidence="2 3">VK10A</strain>
    </source>
</reference>
<dbReference type="EMBL" id="JBIMZQ010000036">
    <property type="protein sequence ID" value="KAL3661391.1"/>
    <property type="molecule type" value="Genomic_DNA"/>
</dbReference>